<evidence type="ECO:0000256" key="5">
    <source>
        <dbReference type="ARBA" id="ARBA00023212"/>
    </source>
</evidence>
<accession>A0AAN7RDI3</accession>
<comment type="caution">
    <text evidence="9">The sequence shown here is derived from an EMBL/GenBank/DDBJ whole genome shotgun (WGS) entry which is preliminary data.</text>
</comment>
<dbReference type="GO" id="GO:0060236">
    <property type="term" value="P:regulation of mitotic spindle organization"/>
    <property type="evidence" value="ECO:0007669"/>
    <property type="project" value="InterPro"/>
</dbReference>
<dbReference type="GO" id="GO:0008017">
    <property type="term" value="F:microtubule binding"/>
    <property type="evidence" value="ECO:0007669"/>
    <property type="project" value="TreeGrafter"/>
</dbReference>
<feature type="compositionally biased region" description="Polar residues" evidence="7">
    <location>
        <begin position="16"/>
        <end position="42"/>
    </location>
</feature>
<evidence type="ECO:0000256" key="7">
    <source>
        <dbReference type="SAM" id="MobiDB-lite"/>
    </source>
</evidence>
<evidence type="ECO:0000256" key="3">
    <source>
        <dbReference type="ARBA" id="ARBA00022490"/>
    </source>
</evidence>
<dbReference type="GO" id="GO:0030295">
    <property type="term" value="F:protein kinase activator activity"/>
    <property type="evidence" value="ECO:0007669"/>
    <property type="project" value="TreeGrafter"/>
</dbReference>
<feature type="region of interest" description="Disordered" evidence="7">
    <location>
        <begin position="472"/>
        <end position="491"/>
    </location>
</feature>
<dbReference type="InterPro" id="IPR027329">
    <property type="entry name" value="TPX2_C"/>
</dbReference>
<keyword evidence="6" id="KW-0175">Coiled coil</keyword>
<dbReference type="PANTHER" id="PTHR14326">
    <property type="entry name" value="TARGETING PROTEIN FOR XKLP2"/>
    <property type="match status" value="1"/>
</dbReference>
<keyword evidence="5" id="KW-0206">Cytoskeleton</keyword>
<dbReference type="InterPro" id="IPR009675">
    <property type="entry name" value="TPX2_fam"/>
</dbReference>
<organism evidence="9 10">
    <name type="scientific">Trapa natans</name>
    <name type="common">Water chestnut</name>
    <dbReference type="NCBI Taxonomy" id="22666"/>
    <lineage>
        <taxon>Eukaryota</taxon>
        <taxon>Viridiplantae</taxon>
        <taxon>Streptophyta</taxon>
        <taxon>Embryophyta</taxon>
        <taxon>Tracheophyta</taxon>
        <taxon>Spermatophyta</taxon>
        <taxon>Magnoliopsida</taxon>
        <taxon>eudicotyledons</taxon>
        <taxon>Gunneridae</taxon>
        <taxon>Pentapetalae</taxon>
        <taxon>rosids</taxon>
        <taxon>malvids</taxon>
        <taxon>Myrtales</taxon>
        <taxon>Lythraceae</taxon>
        <taxon>Trapa</taxon>
    </lineage>
</organism>
<evidence type="ECO:0000256" key="4">
    <source>
        <dbReference type="ARBA" id="ARBA00022701"/>
    </source>
</evidence>
<evidence type="ECO:0000313" key="10">
    <source>
        <dbReference type="Proteomes" id="UP001346149"/>
    </source>
</evidence>
<keyword evidence="4" id="KW-0493">Microtubule</keyword>
<gene>
    <name evidence="9" type="ORF">SAY86_022106</name>
</gene>
<feature type="compositionally biased region" description="Low complexity" evidence="7">
    <location>
        <begin position="49"/>
        <end position="67"/>
    </location>
</feature>
<dbReference type="Pfam" id="PF06886">
    <property type="entry name" value="TPX2"/>
    <property type="match status" value="1"/>
</dbReference>
<dbReference type="EMBL" id="JAXQNO010000003">
    <property type="protein sequence ID" value="KAK4801619.1"/>
    <property type="molecule type" value="Genomic_DNA"/>
</dbReference>
<dbReference type="GO" id="GO:0005819">
    <property type="term" value="C:spindle"/>
    <property type="evidence" value="ECO:0007669"/>
    <property type="project" value="InterPro"/>
</dbReference>
<evidence type="ECO:0000256" key="6">
    <source>
        <dbReference type="SAM" id="Coils"/>
    </source>
</evidence>
<feature type="coiled-coil region" evidence="6">
    <location>
        <begin position="428"/>
        <end position="460"/>
    </location>
</feature>
<proteinExistence type="inferred from homology"/>
<dbReference type="GO" id="GO:0090307">
    <property type="term" value="P:mitotic spindle assembly"/>
    <property type="evidence" value="ECO:0007669"/>
    <property type="project" value="TreeGrafter"/>
</dbReference>
<feature type="region of interest" description="Disordered" evidence="7">
    <location>
        <begin position="129"/>
        <end position="149"/>
    </location>
</feature>
<comment type="similarity">
    <text evidence="2">Belongs to the TPX2 family.</text>
</comment>
<feature type="region of interest" description="Disordered" evidence="7">
    <location>
        <begin position="295"/>
        <end position="333"/>
    </location>
</feature>
<feature type="domain" description="TPX2 C-terminal" evidence="8">
    <location>
        <begin position="410"/>
        <end position="485"/>
    </location>
</feature>
<reference evidence="9 10" key="1">
    <citation type="journal article" date="2023" name="Hortic Res">
        <title>Pangenome of water caltrop reveals structural variations and asymmetric subgenome divergence after allopolyploidization.</title>
        <authorList>
            <person name="Zhang X."/>
            <person name="Chen Y."/>
            <person name="Wang L."/>
            <person name="Yuan Y."/>
            <person name="Fang M."/>
            <person name="Shi L."/>
            <person name="Lu R."/>
            <person name="Comes H.P."/>
            <person name="Ma Y."/>
            <person name="Chen Y."/>
            <person name="Huang G."/>
            <person name="Zhou Y."/>
            <person name="Zheng Z."/>
            <person name="Qiu Y."/>
        </authorList>
    </citation>
    <scope>NUCLEOTIDE SEQUENCE [LARGE SCALE GENOMIC DNA]</scope>
    <source>
        <strain evidence="9">F231</strain>
    </source>
</reference>
<evidence type="ECO:0000256" key="1">
    <source>
        <dbReference type="ARBA" id="ARBA00004245"/>
    </source>
</evidence>
<evidence type="ECO:0000313" key="9">
    <source>
        <dbReference type="EMBL" id="KAK4801619.1"/>
    </source>
</evidence>
<feature type="compositionally biased region" description="Basic and acidic residues" evidence="7">
    <location>
        <begin position="237"/>
        <end position="254"/>
    </location>
</feature>
<sequence length="525" mass="59422">MDPIGRNNPCMATPLKGSQSQAPRSKYSENSDPNLSSSTPNSEKPKSPAINSAKSQNSASKNPNSSKYVSPRNRIRERRFIVAKKKGRKQETSGCLKVPCKCQAKESDGNSKKCLCVAYENLRASQEEFFKNQSGGGEETRQPKQENEEMEKGLLMHELEATDVIQGEFGENESNGLFCELGEIDPTGILTFKRRRDRLMGEARKSVPESGARRVMHLIKAFEKIVSIPKEAAADSNDNKESEEAENAKVDKRPVKWALPGSQPPKVPEDHPSVSSFSPSELMLTAENLGLDSTASLSSSWDGSRGSISSRTSDGGRRSRKNSSESRLTALGGSRWKKKQLKITCQKPFNLRTEQRGRLKEEEFMKKMQEIMEEQERLRIPIAQGLPWTTDEPECLIKPPVKENTRPLDIKLHSDLRANERTEFDQQVAEKMSLIEQYKMERENLQKMEEEEEIKRLRKELIPKAQPMPYFDKPFIPRRSSKNPTVPREPKFHIPQNKKIRCGVSWNDNIYASISVKQTANISDV</sequence>
<evidence type="ECO:0000259" key="8">
    <source>
        <dbReference type="Pfam" id="PF06886"/>
    </source>
</evidence>
<keyword evidence="3" id="KW-0963">Cytoplasm</keyword>
<dbReference type="PANTHER" id="PTHR14326:SF58">
    <property type="entry name" value="TPX2 (TARGETING PROTEIN FOR XKLP2) PROTEIN FAMILY"/>
    <property type="match status" value="1"/>
</dbReference>
<comment type="subcellular location">
    <subcellularLocation>
        <location evidence="1">Cytoplasm</location>
        <location evidence="1">Cytoskeleton</location>
    </subcellularLocation>
</comment>
<feature type="region of interest" description="Disordered" evidence="7">
    <location>
        <begin position="1"/>
        <end position="95"/>
    </location>
</feature>
<feature type="compositionally biased region" description="Basic and acidic residues" evidence="7">
    <location>
        <begin position="138"/>
        <end position="149"/>
    </location>
</feature>
<dbReference type="GO" id="GO:0005880">
    <property type="term" value="C:nuclear microtubule"/>
    <property type="evidence" value="ECO:0007669"/>
    <property type="project" value="TreeGrafter"/>
</dbReference>
<feature type="compositionally biased region" description="Basic residues" evidence="7">
    <location>
        <begin position="73"/>
        <end position="88"/>
    </location>
</feature>
<name>A0AAN7RDI3_TRANT</name>
<keyword evidence="10" id="KW-1185">Reference proteome</keyword>
<feature type="compositionally biased region" description="Low complexity" evidence="7">
    <location>
        <begin position="296"/>
        <end position="313"/>
    </location>
</feature>
<dbReference type="AlphaFoldDB" id="A0AAN7RDI3"/>
<dbReference type="Proteomes" id="UP001346149">
    <property type="component" value="Unassembled WGS sequence"/>
</dbReference>
<feature type="region of interest" description="Disordered" evidence="7">
    <location>
        <begin position="231"/>
        <end position="277"/>
    </location>
</feature>
<evidence type="ECO:0000256" key="2">
    <source>
        <dbReference type="ARBA" id="ARBA00005885"/>
    </source>
</evidence>
<protein>
    <recommendedName>
        <fullName evidence="8">TPX2 C-terminal domain-containing protein</fullName>
    </recommendedName>
</protein>